<dbReference type="RefSeq" id="WP_252854069.1">
    <property type="nucleotide sequence ID" value="NZ_JAMXLR010000062.1"/>
</dbReference>
<protein>
    <submittedName>
        <fullName evidence="2">FAD-dependent oxidoreductase</fullName>
    </submittedName>
</protein>
<dbReference type="Pfam" id="PF01593">
    <property type="entry name" value="Amino_oxidase"/>
    <property type="match status" value="1"/>
</dbReference>
<dbReference type="PRINTS" id="PR00419">
    <property type="entry name" value="ADXRDTASE"/>
</dbReference>
<accession>A0A9X2FCA0</accession>
<dbReference type="AlphaFoldDB" id="A0A9X2FCA0"/>
<dbReference type="PANTHER" id="PTHR21197:SF0">
    <property type="entry name" value="UDP-GALACTOPYRANOSE MUTASE"/>
    <property type="match status" value="1"/>
</dbReference>
<dbReference type="Gene3D" id="3.50.50.60">
    <property type="entry name" value="FAD/NAD(P)-binding domain"/>
    <property type="match status" value="1"/>
</dbReference>
<dbReference type="EMBL" id="JAMXLR010000062">
    <property type="protein sequence ID" value="MCO6045954.1"/>
    <property type="molecule type" value="Genomic_DNA"/>
</dbReference>
<evidence type="ECO:0000313" key="3">
    <source>
        <dbReference type="Proteomes" id="UP001155241"/>
    </source>
</evidence>
<keyword evidence="3" id="KW-1185">Reference proteome</keyword>
<dbReference type="SUPFAM" id="SSF51905">
    <property type="entry name" value="FAD/NAD(P)-binding domain"/>
    <property type="match status" value="1"/>
</dbReference>
<proteinExistence type="predicted"/>
<gene>
    <name evidence="2" type="ORF">NG895_18805</name>
</gene>
<organism evidence="2 3">
    <name type="scientific">Aeoliella straminimaris</name>
    <dbReference type="NCBI Taxonomy" id="2954799"/>
    <lineage>
        <taxon>Bacteria</taxon>
        <taxon>Pseudomonadati</taxon>
        <taxon>Planctomycetota</taxon>
        <taxon>Planctomycetia</taxon>
        <taxon>Pirellulales</taxon>
        <taxon>Lacipirellulaceae</taxon>
        <taxon>Aeoliella</taxon>
    </lineage>
</organism>
<dbReference type="InterPro" id="IPR036188">
    <property type="entry name" value="FAD/NAD-bd_sf"/>
</dbReference>
<dbReference type="NCBIfam" id="NF005548">
    <property type="entry name" value="PRK07208.1-4"/>
    <property type="match status" value="1"/>
</dbReference>
<reference evidence="2" key="1">
    <citation type="submission" date="2022-06" db="EMBL/GenBank/DDBJ databases">
        <title>Aeoliella straminimaris, a novel planctomycete from sediments.</title>
        <authorList>
            <person name="Vitorino I.R."/>
            <person name="Lage O.M."/>
        </authorList>
    </citation>
    <scope>NUCLEOTIDE SEQUENCE</scope>
    <source>
        <strain evidence="2">ICT_H6.2</strain>
    </source>
</reference>
<evidence type="ECO:0000259" key="1">
    <source>
        <dbReference type="Pfam" id="PF01593"/>
    </source>
</evidence>
<dbReference type="InterPro" id="IPR002937">
    <property type="entry name" value="Amino_oxidase"/>
</dbReference>
<evidence type="ECO:0000313" key="2">
    <source>
        <dbReference type="EMBL" id="MCO6045954.1"/>
    </source>
</evidence>
<sequence length="475" mass="53591">MKVCVIGAGPAGLTAAYELAKQGVEVEVYEASGEVGGMSRSFQLWDQTVDLGPHRFFSSDARVNRLWLEVVGDDYAMVDRLTRIYYKQRFFHYPLQPVDALRNLYLGEAAACITSYMRERISPTLEDDHSFESWVVRRFGRRLYETFFKSYSEKLWGISCQDLDADFAAQRIKKLSMAAVIKDALGWGRGGHRTLVDQFAYPLGGTGLVYDRMAEYVSALGRVRLNCPVRRVVNRGQRVIGLELADGTYTKCDHVVSTMPLTLLMKGLEHVPTAVEHAASSLSFRNTLLVYLNIANRDLFPDQWLYVHDPDLLVGRITNFRNWVPQICGSSENSIVSLEYWANDGDAMWNETDDQLIERAKQEFRATGLLGDAKILEGAVVRVPKSYPVYARGYQSHLQVLVDHLREMKGLTPIGRYGAFKYNNQDHSILMGLLAAEQILNEGQQDLWSVNTDYESYQEEATITSSGLVMAEAAS</sequence>
<dbReference type="Proteomes" id="UP001155241">
    <property type="component" value="Unassembled WGS sequence"/>
</dbReference>
<dbReference type="PANTHER" id="PTHR21197">
    <property type="entry name" value="UDP-GALACTOPYRANOSE MUTASE"/>
    <property type="match status" value="1"/>
</dbReference>
<dbReference type="GO" id="GO:0005829">
    <property type="term" value="C:cytosol"/>
    <property type="evidence" value="ECO:0007669"/>
    <property type="project" value="TreeGrafter"/>
</dbReference>
<dbReference type="GO" id="GO:0016491">
    <property type="term" value="F:oxidoreductase activity"/>
    <property type="evidence" value="ECO:0007669"/>
    <property type="project" value="InterPro"/>
</dbReference>
<comment type="caution">
    <text evidence="2">The sequence shown here is derived from an EMBL/GenBank/DDBJ whole genome shotgun (WGS) entry which is preliminary data.</text>
</comment>
<name>A0A9X2FCA0_9BACT</name>
<dbReference type="GO" id="GO:0050660">
    <property type="term" value="F:flavin adenine dinucleotide binding"/>
    <property type="evidence" value="ECO:0007669"/>
    <property type="project" value="TreeGrafter"/>
</dbReference>
<feature type="domain" description="Amine oxidase" evidence="1">
    <location>
        <begin position="11"/>
        <end position="371"/>
    </location>
</feature>
<dbReference type="GO" id="GO:0008767">
    <property type="term" value="F:UDP-galactopyranose mutase activity"/>
    <property type="evidence" value="ECO:0007669"/>
    <property type="project" value="TreeGrafter"/>
</dbReference>